<gene>
    <name evidence="6" type="ORF">FCULG_00000209</name>
</gene>
<organism evidence="6 7">
    <name type="scientific">Fusarium culmorum</name>
    <dbReference type="NCBI Taxonomy" id="5516"/>
    <lineage>
        <taxon>Eukaryota</taxon>
        <taxon>Fungi</taxon>
        <taxon>Dikarya</taxon>
        <taxon>Ascomycota</taxon>
        <taxon>Pezizomycotina</taxon>
        <taxon>Sordariomycetes</taxon>
        <taxon>Hypocreomycetidae</taxon>
        <taxon>Hypocreales</taxon>
        <taxon>Nectriaceae</taxon>
        <taxon>Fusarium</taxon>
    </lineage>
</organism>
<name>A0A2T4GIW3_FUSCU</name>
<evidence type="ECO:0000256" key="1">
    <source>
        <dbReference type="ARBA" id="ARBA00008861"/>
    </source>
</evidence>
<comment type="caution">
    <text evidence="6">The sequence shown here is derived from an EMBL/GenBank/DDBJ whole genome shotgun (WGS) entry which is preliminary data.</text>
</comment>
<dbReference type="Pfam" id="PF06094">
    <property type="entry name" value="GGACT"/>
    <property type="match status" value="1"/>
</dbReference>
<sequence length="159" mass="17761">MAATSQPPPRPLFVYGTLRALPLLAWALTGDATKTSTVADLVRPAKVHGYARYSIHHYDYPAVIKKDDHEVDGYVLLLKTKSQRKKLDDFEGEAYTPTAALATLDDGTTIEADIYVWDGNPESLSTEPGWDLDTFIKERLQNWLDLFEGMELVGESDTD</sequence>
<dbReference type="OrthoDB" id="1044435at2759"/>
<proteinExistence type="inferred from homology"/>
<reference evidence="6 7" key="1">
    <citation type="submission" date="2018-02" db="EMBL/GenBank/DDBJ databases">
        <title>Fusarium culmorum secondary metabolites in fungal-bacterial-plant interactions.</title>
        <authorList>
            <person name="Schmidt R."/>
        </authorList>
    </citation>
    <scope>NUCLEOTIDE SEQUENCE [LARGE SCALE GENOMIC DNA]</scope>
    <source>
        <strain evidence="6 7">PV</strain>
    </source>
</reference>
<dbReference type="InterPro" id="IPR036568">
    <property type="entry name" value="GGCT-like_sf"/>
</dbReference>
<evidence type="ECO:0000256" key="4">
    <source>
        <dbReference type="SAM" id="SignalP"/>
    </source>
</evidence>
<dbReference type="SUPFAM" id="SSF110857">
    <property type="entry name" value="Gamma-glutamyl cyclotransferase-like"/>
    <property type="match status" value="1"/>
</dbReference>
<dbReference type="InterPro" id="IPR009288">
    <property type="entry name" value="AIG2-like_dom"/>
</dbReference>
<feature type="chain" id="PRO_5015486409" description="Putative gamma-glutamylcyclotransferase" evidence="4">
    <location>
        <begin position="28"/>
        <end position="159"/>
    </location>
</feature>
<dbReference type="Proteomes" id="UP000241587">
    <property type="component" value="Unassembled WGS sequence"/>
</dbReference>
<dbReference type="Gene3D" id="3.10.490.10">
    <property type="entry name" value="Gamma-glutamyl cyclotransferase-like"/>
    <property type="match status" value="1"/>
</dbReference>
<feature type="signal peptide" evidence="4">
    <location>
        <begin position="1"/>
        <end position="27"/>
    </location>
</feature>
<keyword evidence="2" id="KW-0808">Transferase</keyword>
<protein>
    <recommendedName>
        <fullName evidence="3">Putative gamma-glutamylcyclotransferase</fullName>
    </recommendedName>
</protein>
<comment type="similarity">
    <text evidence="1">Belongs to the gamma-glutamylcyclotransferase family.</text>
</comment>
<dbReference type="GO" id="GO:0016740">
    <property type="term" value="F:transferase activity"/>
    <property type="evidence" value="ECO:0007669"/>
    <property type="project" value="UniProtKB-KW"/>
</dbReference>
<feature type="domain" description="Gamma-glutamylcyclotransferase AIG2-like" evidence="5">
    <location>
        <begin position="12"/>
        <end position="121"/>
    </location>
</feature>
<keyword evidence="4" id="KW-0732">Signal</keyword>
<dbReference type="PANTHER" id="PTHR31544">
    <property type="entry name" value="AIG2-LIKE PROTEIN D"/>
    <property type="match status" value="1"/>
</dbReference>
<evidence type="ECO:0000256" key="3">
    <source>
        <dbReference type="ARBA" id="ARBA00030602"/>
    </source>
</evidence>
<dbReference type="InterPro" id="IPR045038">
    <property type="entry name" value="AIG2-like"/>
</dbReference>
<dbReference type="InterPro" id="IPR013024">
    <property type="entry name" value="GGCT-like"/>
</dbReference>
<dbReference type="OMA" id="LTTEPWE"/>
<dbReference type="AlphaFoldDB" id="A0A2T4GIW3"/>
<evidence type="ECO:0000259" key="5">
    <source>
        <dbReference type="Pfam" id="PF06094"/>
    </source>
</evidence>
<dbReference type="EMBL" id="PVEM01000012">
    <property type="protein sequence ID" value="PTD03506.1"/>
    <property type="molecule type" value="Genomic_DNA"/>
</dbReference>
<accession>A0A2T4GIW3</accession>
<evidence type="ECO:0000256" key="2">
    <source>
        <dbReference type="ARBA" id="ARBA00022679"/>
    </source>
</evidence>
<dbReference type="CDD" id="cd06661">
    <property type="entry name" value="GGCT_like"/>
    <property type="match status" value="1"/>
</dbReference>
<evidence type="ECO:0000313" key="6">
    <source>
        <dbReference type="EMBL" id="PTD03506.1"/>
    </source>
</evidence>
<dbReference type="PANTHER" id="PTHR31544:SF2">
    <property type="entry name" value="AIG2-LIKE PROTEIN D"/>
    <property type="match status" value="1"/>
</dbReference>
<evidence type="ECO:0000313" key="7">
    <source>
        <dbReference type="Proteomes" id="UP000241587"/>
    </source>
</evidence>
<keyword evidence="7" id="KW-1185">Reference proteome</keyword>